<sequence>MSDFKSSQYGTCTLTVKHACPIELTMHIIGGKWKGIILFLLSQSPMNYNAIRREIPGVTQRILTLQLRDMEKDGIIEREETSDYPKKVIYYLTALGEDLIPIIKSIEKWGNAYMRKEFE</sequence>
<evidence type="ECO:0000256" key="1">
    <source>
        <dbReference type="ARBA" id="ARBA00023015"/>
    </source>
</evidence>
<evidence type="ECO:0000259" key="4">
    <source>
        <dbReference type="PROSITE" id="PS51118"/>
    </source>
</evidence>
<dbReference type="Pfam" id="PF01638">
    <property type="entry name" value="HxlR"/>
    <property type="match status" value="1"/>
</dbReference>
<name>A0A941DXN1_9BACI</name>
<dbReference type="PROSITE" id="PS51118">
    <property type="entry name" value="HTH_HXLR"/>
    <property type="match status" value="1"/>
</dbReference>
<dbReference type="EMBL" id="JAGSOT010000054">
    <property type="protein sequence ID" value="MBR7797422.1"/>
    <property type="molecule type" value="Genomic_DNA"/>
</dbReference>
<dbReference type="Gene3D" id="1.10.10.10">
    <property type="entry name" value="Winged helix-like DNA-binding domain superfamily/Winged helix DNA-binding domain"/>
    <property type="match status" value="1"/>
</dbReference>
<dbReference type="InterPro" id="IPR036388">
    <property type="entry name" value="WH-like_DNA-bd_sf"/>
</dbReference>
<organism evidence="5 6">
    <name type="scientific">Virgibacillus salarius</name>
    <dbReference type="NCBI Taxonomy" id="447199"/>
    <lineage>
        <taxon>Bacteria</taxon>
        <taxon>Bacillati</taxon>
        <taxon>Bacillota</taxon>
        <taxon>Bacilli</taxon>
        <taxon>Bacillales</taxon>
        <taxon>Bacillaceae</taxon>
        <taxon>Virgibacillus</taxon>
    </lineage>
</organism>
<evidence type="ECO:0000256" key="2">
    <source>
        <dbReference type="ARBA" id="ARBA00023125"/>
    </source>
</evidence>
<reference evidence="5" key="1">
    <citation type="submission" date="2021-04" db="EMBL/GenBank/DDBJ databases">
        <title>Isolation and polyphasic classification of algal microorganism.</title>
        <authorList>
            <person name="Wang S."/>
        </authorList>
    </citation>
    <scope>NUCLEOTIDE SEQUENCE</scope>
    <source>
        <strain evidence="5">720a</strain>
    </source>
</reference>
<keyword evidence="2" id="KW-0238">DNA-binding</keyword>
<keyword evidence="6" id="KW-1185">Reference proteome</keyword>
<gene>
    <name evidence="5" type="ORF">KCX74_15400</name>
</gene>
<evidence type="ECO:0000256" key="3">
    <source>
        <dbReference type="ARBA" id="ARBA00023163"/>
    </source>
</evidence>
<proteinExistence type="predicted"/>
<evidence type="ECO:0000313" key="5">
    <source>
        <dbReference type="EMBL" id="MBR7797422.1"/>
    </source>
</evidence>
<dbReference type="InterPro" id="IPR011991">
    <property type="entry name" value="ArsR-like_HTH"/>
</dbReference>
<keyword evidence="1" id="KW-0805">Transcription regulation</keyword>
<feature type="domain" description="HTH hxlR-type" evidence="4">
    <location>
        <begin position="20"/>
        <end position="118"/>
    </location>
</feature>
<comment type="caution">
    <text evidence="5">The sequence shown here is derived from an EMBL/GenBank/DDBJ whole genome shotgun (WGS) entry which is preliminary data.</text>
</comment>
<accession>A0A941DXN1</accession>
<dbReference type="AlphaFoldDB" id="A0A941DXN1"/>
<keyword evidence="3" id="KW-0804">Transcription</keyword>
<dbReference type="SUPFAM" id="SSF46785">
    <property type="entry name" value="Winged helix' DNA-binding domain"/>
    <property type="match status" value="1"/>
</dbReference>
<dbReference type="PANTHER" id="PTHR33204:SF29">
    <property type="entry name" value="TRANSCRIPTIONAL REGULATOR"/>
    <property type="match status" value="1"/>
</dbReference>
<dbReference type="PANTHER" id="PTHR33204">
    <property type="entry name" value="TRANSCRIPTIONAL REGULATOR, MARR FAMILY"/>
    <property type="match status" value="1"/>
</dbReference>
<dbReference type="InterPro" id="IPR002577">
    <property type="entry name" value="HTH_HxlR"/>
</dbReference>
<dbReference type="GO" id="GO:0003677">
    <property type="term" value="F:DNA binding"/>
    <property type="evidence" value="ECO:0007669"/>
    <property type="project" value="UniProtKB-KW"/>
</dbReference>
<dbReference type="Proteomes" id="UP000675284">
    <property type="component" value="Unassembled WGS sequence"/>
</dbReference>
<evidence type="ECO:0000313" key="6">
    <source>
        <dbReference type="Proteomes" id="UP000675284"/>
    </source>
</evidence>
<dbReference type="CDD" id="cd00090">
    <property type="entry name" value="HTH_ARSR"/>
    <property type="match status" value="1"/>
</dbReference>
<dbReference type="RefSeq" id="WP_026679796.1">
    <property type="nucleotide sequence ID" value="NZ_JAGSOT010000054.1"/>
</dbReference>
<dbReference type="InterPro" id="IPR036390">
    <property type="entry name" value="WH_DNA-bd_sf"/>
</dbReference>
<protein>
    <submittedName>
        <fullName evidence="5">Helix-turn-helix transcriptional regulator</fullName>
    </submittedName>
</protein>